<dbReference type="RefSeq" id="WP_048879230.1">
    <property type="nucleotide sequence ID" value="NZ_BANC01000059.1"/>
</dbReference>
<gene>
    <name evidence="2" type="ORF">Aam_060_069</name>
</gene>
<comment type="caution">
    <text evidence="2">The sequence shown here is derived from an EMBL/GenBank/DDBJ whole genome shotgun (WGS) entry which is preliminary data.</text>
</comment>
<reference evidence="2 3" key="1">
    <citation type="submission" date="2012-11" db="EMBL/GenBank/DDBJ databases">
        <title>Whole genome sequence of Acidocella aminolytica 101 = DSM 11237.</title>
        <authorList>
            <person name="Azuma Y."/>
            <person name="Higashiura N."/>
            <person name="Hirakawa H."/>
            <person name="Matsushita K."/>
        </authorList>
    </citation>
    <scope>NUCLEOTIDE SEQUENCE [LARGE SCALE GENOMIC DNA]</scope>
    <source>
        <strain evidence="3">101 / DSM 11237</strain>
    </source>
</reference>
<dbReference type="OrthoDB" id="9945497at2"/>
<dbReference type="Proteomes" id="UP000032668">
    <property type="component" value="Unassembled WGS sequence"/>
</dbReference>
<keyword evidence="1" id="KW-0472">Membrane</keyword>
<sequence>MPRQVSPSRIGFMLCCFLLPGLIGTFASFSIPAPVVDAMHQQDALDAVLSAPTPAARQAAMAALPARVDADTAALVINGTAPLAQRVAAASRNMRHEAVAQARAEAYKIRLMVITMTILSAIFGVMLMGPDKND</sequence>
<organism evidence="2 3">
    <name type="scientific">Acidocella aminolytica 101 = DSM 11237</name>
    <dbReference type="NCBI Taxonomy" id="1120923"/>
    <lineage>
        <taxon>Bacteria</taxon>
        <taxon>Pseudomonadati</taxon>
        <taxon>Pseudomonadota</taxon>
        <taxon>Alphaproteobacteria</taxon>
        <taxon>Acetobacterales</taxon>
        <taxon>Acidocellaceae</taxon>
        <taxon>Acidocella</taxon>
    </lineage>
</organism>
<evidence type="ECO:0000256" key="1">
    <source>
        <dbReference type="SAM" id="Phobius"/>
    </source>
</evidence>
<feature type="transmembrane region" description="Helical" evidence="1">
    <location>
        <begin position="12"/>
        <end position="31"/>
    </location>
</feature>
<dbReference type="EMBL" id="BANC01000059">
    <property type="protein sequence ID" value="GAN80843.1"/>
    <property type="molecule type" value="Genomic_DNA"/>
</dbReference>
<keyword evidence="1" id="KW-0812">Transmembrane</keyword>
<feature type="transmembrane region" description="Helical" evidence="1">
    <location>
        <begin position="109"/>
        <end position="129"/>
    </location>
</feature>
<proteinExistence type="predicted"/>
<keyword evidence="1" id="KW-1133">Transmembrane helix</keyword>
<keyword evidence="3" id="KW-1185">Reference proteome</keyword>
<evidence type="ECO:0000313" key="2">
    <source>
        <dbReference type="EMBL" id="GAN80843.1"/>
    </source>
</evidence>
<evidence type="ECO:0000313" key="3">
    <source>
        <dbReference type="Proteomes" id="UP000032668"/>
    </source>
</evidence>
<dbReference type="AlphaFoldDB" id="A0A0D6PI14"/>
<accession>A0A0D6PI14</accession>
<dbReference type="STRING" id="1120923.SAMN02746095_00139"/>
<protein>
    <submittedName>
        <fullName evidence="2">Uncharacterized protein</fullName>
    </submittedName>
</protein>
<name>A0A0D6PI14_9PROT</name>